<feature type="domain" description="Schizont-infected cell agglutination C-terminal" evidence="2">
    <location>
        <begin position="32"/>
        <end position="89"/>
    </location>
</feature>
<evidence type="ECO:0000313" key="4">
    <source>
        <dbReference type="Proteomes" id="UP000220158"/>
    </source>
</evidence>
<organism evidence="3 4">
    <name type="scientific">Plasmodium relictum</name>
    <dbReference type="NCBI Taxonomy" id="85471"/>
    <lineage>
        <taxon>Eukaryota</taxon>
        <taxon>Sar</taxon>
        <taxon>Alveolata</taxon>
        <taxon>Apicomplexa</taxon>
        <taxon>Aconoidasida</taxon>
        <taxon>Haemosporida</taxon>
        <taxon>Plasmodiidae</taxon>
        <taxon>Plasmodium</taxon>
        <taxon>Plasmodium (Haemamoeba)</taxon>
    </lineage>
</organism>
<dbReference type="OMA" id="WFMESLE"/>
<dbReference type="VEuPathDB" id="PlasmoDB:PRELSG_0007600"/>
<feature type="compositionally biased region" description="Basic and acidic residues" evidence="1">
    <location>
        <begin position="375"/>
        <end position="387"/>
    </location>
</feature>
<evidence type="ECO:0000256" key="1">
    <source>
        <dbReference type="SAM" id="MobiDB-lite"/>
    </source>
</evidence>
<dbReference type="AlphaFoldDB" id="A0A1J1GPA1"/>
<dbReference type="RefSeq" id="XP_028531270.1">
    <property type="nucleotide sequence ID" value="XM_028676867.1"/>
</dbReference>
<dbReference type="Pfam" id="PF12879">
    <property type="entry name" value="SICA_C"/>
    <property type="match status" value="1"/>
</dbReference>
<keyword evidence="4" id="KW-1185">Reference proteome</keyword>
<reference evidence="3 4" key="1">
    <citation type="submission" date="2015-04" db="EMBL/GenBank/DDBJ databases">
        <authorList>
            <consortium name="Pathogen Informatics"/>
        </authorList>
    </citation>
    <scope>NUCLEOTIDE SEQUENCE [LARGE SCALE GENOMIC DNA]</scope>
    <source>
        <strain evidence="3 4">SGS1</strain>
    </source>
</reference>
<feature type="region of interest" description="Disordered" evidence="1">
    <location>
        <begin position="369"/>
        <end position="395"/>
    </location>
</feature>
<dbReference type="Proteomes" id="UP000220158">
    <property type="component" value="Unassembled WGS sequence"/>
</dbReference>
<evidence type="ECO:0000313" key="3">
    <source>
        <dbReference type="EMBL" id="CRG85288.1"/>
    </source>
</evidence>
<feature type="region of interest" description="Disordered" evidence="1">
    <location>
        <begin position="202"/>
        <end position="223"/>
    </location>
</feature>
<protein>
    <submittedName>
        <fullName evidence="3">Surface-associated interspersed protein (SURFIN)</fullName>
    </submittedName>
</protein>
<dbReference type="GeneID" id="39733991"/>
<proteinExistence type="predicted"/>
<gene>
    <name evidence="3" type="ORF">PRELSG_0007600</name>
</gene>
<feature type="non-terminal residue" evidence="3">
    <location>
        <position position="1"/>
    </location>
</feature>
<accession>A0A1J1GPA1</accession>
<sequence length="407" mass="50830">QLEKKEETKMKHMERKVEEVRKRSNYMTLKKKPKRKTIIEIHMVIMQDCKQEEWELNRAEFLEICLNEWLKCEDLTEDVMDKEVMMKGEKECIDVSLEKQKMLSKKWIERQRKMLEKWKKEEWFKNLKEEWKREENMYTETKDKLEFMDKQDKIESNPTLEMKKEIWKQWIRSQRRVFIEYYKERWFMESLEEYEKEQHEFIKEKNEESVEEKKNNSEKKKRESGIIKEEVDKKIKKERLISNMCAEIHMMVLDQCKKEEIESMTNEFLKSYIEQKKEHEELLEQEMGNKKVDEIEKEREMNIMIEKKKEKWECWKKEEWFQELKLNWKKEMIHMKEITDTIREEVVNPMLKTQVIEKQWQEKQRNILKKRNRQNVHERSMNNNKDEEAIEKENDEGDLKKWDITIL</sequence>
<dbReference type="KEGG" id="prel:PRELSG_0007600"/>
<dbReference type="InterPro" id="IPR024288">
    <property type="entry name" value="SICA_C"/>
</dbReference>
<dbReference type="EMBL" id="CVMU01000390">
    <property type="protein sequence ID" value="CRG85288.1"/>
    <property type="molecule type" value="Genomic_DNA"/>
</dbReference>
<dbReference type="OrthoDB" id="383264at2759"/>
<evidence type="ECO:0000259" key="2">
    <source>
        <dbReference type="Pfam" id="PF12879"/>
    </source>
</evidence>
<name>A0A1J1GPA1_PLARL</name>